<dbReference type="InterPro" id="IPR019734">
    <property type="entry name" value="TPR_rpt"/>
</dbReference>
<evidence type="ECO:0000256" key="2">
    <source>
        <dbReference type="SAM" id="SignalP"/>
    </source>
</evidence>
<dbReference type="Pfam" id="PF13424">
    <property type="entry name" value="TPR_12"/>
    <property type="match status" value="2"/>
</dbReference>
<evidence type="ECO:0000256" key="1">
    <source>
        <dbReference type="PROSITE-ProRule" id="PRU00339"/>
    </source>
</evidence>
<evidence type="ECO:0000313" key="5">
    <source>
        <dbReference type="Proteomes" id="UP000240608"/>
    </source>
</evidence>
<dbReference type="InterPro" id="IPR024983">
    <property type="entry name" value="CHAT_dom"/>
</dbReference>
<dbReference type="Pfam" id="PF12770">
    <property type="entry name" value="CHAT"/>
    <property type="match status" value="1"/>
</dbReference>
<protein>
    <recommendedName>
        <fullName evidence="3">CHAT domain-containing protein</fullName>
    </recommendedName>
</protein>
<dbReference type="AlphaFoldDB" id="A0A2T4DPB2"/>
<dbReference type="PROSITE" id="PS50005">
    <property type="entry name" value="TPR"/>
    <property type="match status" value="1"/>
</dbReference>
<dbReference type="SMART" id="SM00028">
    <property type="entry name" value="TPR"/>
    <property type="match status" value="5"/>
</dbReference>
<sequence>MRATLLFILLLHVVSCISAQQIPQFYEEYINRSKNQNLDVLISEVKNLNHIEGKTALLGELYLLKGRNDLSLNYFDSALSEKKHDSHFNSSELYCRTLSNKGILLWNEGKDELALEHLQQALDLRNKREQLDHIILADNFNNLGLIYSGIDYDEAIDFYKKSLILYGENKDVNLSKIIQTTINISLLEASKGNYKQSLSALNQAMEDWKKVFPDPTTTEAFILVNLANNYSKIGDPVLAEYNYLEAIEIYKNALGEKNTELASAYMLLADVYKNQNEFKKALNFNQKALISNSFEFSDTDVTQNPELNDAIKPYNQLIILLRKSEIFEAYYNSYSLKKQHLLLALESLESADHLIQILRSSRTSKKDLLALSELASDVYENTQRITIKLNEVSLFTKEHYKKALLYAEKSKASSLLGALAESEAKSFGKIPETLLTEENQLKSEIAYLSTQLSLASTIKNESFAEKLREDLFQNKSQYETLVSTIKNEYPDYYNLKHNLQVANLSSIQAGLETGEAILNYSYDRDINEIYLYYISKRKFEVYRIKSSNEIDKWIRAYRNTLSYNLKKEFEQISYQLFTKLLPFKIDKEINRLTVIPDGDLAKIPFEALITSKPDNSTNYSSLPYLIKEYEINYGFSTTLHLADKKQIFNKEALLVAPVSFQSLSLPDLPGTSTETTLISEICGRNNIHPSLLRDVKATENNFKNSELKRFQFIHFATHGLVDIETPELSGVFFNKADSAEDGVLYAGEIYALEINADLVSLSACETGLGKISRGEGVLGLGRAFSYAGANNLMVSIWKVADSSTATLMGDFYTNSIGEGETYSSALRNAKLEMIRSDSSSPYFWAPFILWGK</sequence>
<feature type="repeat" description="TPR" evidence="1">
    <location>
        <begin position="262"/>
        <end position="295"/>
    </location>
</feature>
<feature type="signal peptide" evidence="2">
    <location>
        <begin position="1"/>
        <end position="19"/>
    </location>
</feature>
<gene>
    <name evidence="4" type="ORF">C9994_10785</name>
</gene>
<dbReference type="Proteomes" id="UP000240608">
    <property type="component" value="Unassembled WGS sequence"/>
</dbReference>
<feature type="domain" description="CHAT" evidence="3">
    <location>
        <begin position="575"/>
        <end position="851"/>
    </location>
</feature>
<accession>A0A2T4DPB2</accession>
<keyword evidence="1" id="KW-0802">TPR repeat</keyword>
<reference evidence="4 5" key="1">
    <citation type="submission" date="2018-03" db="EMBL/GenBank/DDBJ databases">
        <title>Cross-interface Injection: A General Nanoliter Liquid Handling Method Applied to Single Cells Genome Amplification Automated Nanoliter Liquid Handling Applied to Single Cell Multiple Displacement Amplification.</title>
        <authorList>
            <person name="Yun J."/>
            <person name="Xu P."/>
            <person name="Xu J."/>
            <person name="Dai X."/>
            <person name="Wang Y."/>
            <person name="Zheng X."/>
            <person name="Cao C."/>
            <person name="Yi Q."/>
            <person name="Zhu Y."/>
            <person name="Wang L."/>
            <person name="Dong Z."/>
            <person name="Huang Y."/>
            <person name="Huang L."/>
            <person name="Du W."/>
        </authorList>
    </citation>
    <scope>NUCLEOTIDE SEQUENCE [LARGE SCALE GENOMIC DNA]</scope>
    <source>
        <strain evidence="4 5">Z-D1-2</strain>
    </source>
</reference>
<organism evidence="4 5">
    <name type="scientific">Marivirga lumbricoides</name>
    <dbReference type="NCBI Taxonomy" id="1046115"/>
    <lineage>
        <taxon>Bacteria</taxon>
        <taxon>Pseudomonadati</taxon>
        <taxon>Bacteroidota</taxon>
        <taxon>Cytophagia</taxon>
        <taxon>Cytophagales</taxon>
        <taxon>Marivirgaceae</taxon>
        <taxon>Marivirga</taxon>
    </lineage>
</organism>
<name>A0A2T4DPB2_9BACT</name>
<evidence type="ECO:0000313" key="4">
    <source>
        <dbReference type="EMBL" id="PTB95653.1"/>
    </source>
</evidence>
<dbReference type="EMBL" id="PYVU01000096">
    <property type="protein sequence ID" value="PTB95653.1"/>
    <property type="molecule type" value="Genomic_DNA"/>
</dbReference>
<dbReference type="PANTHER" id="PTHR10098">
    <property type="entry name" value="RAPSYN-RELATED"/>
    <property type="match status" value="1"/>
</dbReference>
<proteinExistence type="predicted"/>
<evidence type="ECO:0000259" key="3">
    <source>
        <dbReference type="Pfam" id="PF12770"/>
    </source>
</evidence>
<feature type="chain" id="PRO_5015542382" description="CHAT domain-containing protein" evidence="2">
    <location>
        <begin position="20"/>
        <end position="852"/>
    </location>
</feature>
<dbReference type="Gene3D" id="1.25.40.10">
    <property type="entry name" value="Tetratricopeptide repeat domain"/>
    <property type="match status" value="1"/>
</dbReference>
<dbReference type="PANTHER" id="PTHR10098:SF108">
    <property type="entry name" value="TETRATRICOPEPTIDE REPEAT PROTEIN 28"/>
    <property type="match status" value="1"/>
</dbReference>
<comment type="caution">
    <text evidence="4">The sequence shown here is derived from an EMBL/GenBank/DDBJ whole genome shotgun (WGS) entry which is preliminary data.</text>
</comment>
<dbReference type="InterPro" id="IPR011990">
    <property type="entry name" value="TPR-like_helical_dom_sf"/>
</dbReference>
<dbReference type="SUPFAM" id="SSF48452">
    <property type="entry name" value="TPR-like"/>
    <property type="match status" value="1"/>
</dbReference>
<keyword evidence="2" id="KW-0732">Signal</keyword>